<organism evidence="3 4">
    <name type="scientific">Alishewanella longhuensis</name>
    <dbReference type="NCBI Taxonomy" id="1091037"/>
    <lineage>
        <taxon>Bacteria</taxon>
        <taxon>Pseudomonadati</taxon>
        <taxon>Pseudomonadota</taxon>
        <taxon>Gammaproteobacteria</taxon>
        <taxon>Alteromonadales</taxon>
        <taxon>Alteromonadaceae</taxon>
        <taxon>Alishewanella</taxon>
    </lineage>
</organism>
<dbReference type="GO" id="GO:0051301">
    <property type="term" value="P:cell division"/>
    <property type="evidence" value="ECO:0007669"/>
    <property type="project" value="UniProtKB-KW"/>
</dbReference>
<dbReference type="RefSeq" id="WP_189434115.1">
    <property type="nucleotide sequence ID" value="NZ_BNAO01000011.1"/>
</dbReference>
<evidence type="ECO:0000259" key="1">
    <source>
        <dbReference type="Pfam" id="PF07126"/>
    </source>
</evidence>
<dbReference type="Pfam" id="PF07126">
    <property type="entry name" value="ZapC_C"/>
    <property type="match status" value="1"/>
</dbReference>
<comment type="caution">
    <text evidence="3">The sequence shown here is derived from an EMBL/GenBank/DDBJ whole genome shotgun (WGS) entry which is preliminary data.</text>
</comment>
<keyword evidence="3" id="KW-0131">Cell cycle</keyword>
<reference evidence="4" key="1">
    <citation type="journal article" date="2019" name="Int. J. Syst. Evol. Microbiol.">
        <title>The Global Catalogue of Microorganisms (GCM) 10K type strain sequencing project: providing services to taxonomists for standard genome sequencing and annotation.</title>
        <authorList>
            <consortium name="The Broad Institute Genomics Platform"/>
            <consortium name="The Broad Institute Genome Sequencing Center for Infectious Disease"/>
            <person name="Wu L."/>
            <person name="Ma J."/>
        </authorList>
    </citation>
    <scope>NUCLEOTIDE SEQUENCE [LARGE SCALE GENOMIC DNA]</scope>
    <source>
        <strain evidence="4">CGMCC 1.7003</strain>
    </source>
</reference>
<protein>
    <submittedName>
        <fullName evidence="3">Cell division protein ZapC</fullName>
    </submittedName>
</protein>
<dbReference type="EMBL" id="BNAO01000011">
    <property type="protein sequence ID" value="GHG77183.1"/>
    <property type="molecule type" value="Genomic_DNA"/>
</dbReference>
<evidence type="ECO:0000313" key="4">
    <source>
        <dbReference type="Proteomes" id="UP000659697"/>
    </source>
</evidence>
<name>A0ABQ3L2R0_9ALTE</name>
<proteinExistence type="predicted"/>
<evidence type="ECO:0000259" key="2">
    <source>
        <dbReference type="Pfam" id="PF21083"/>
    </source>
</evidence>
<keyword evidence="4" id="KW-1185">Reference proteome</keyword>
<dbReference type="Proteomes" id="UP000659697">
    <property type="component" value="Unassembled WGS sequence"/>
</dbReference>
<dbReference type="InterPro" id="IPR048373">
    <property type="entry name" value="ZapC_N"/>
</dbReference>
<keyword evidence="3" id="KW-0132">Cell division</keyword>
<feature type="domain" description="Cell-division protein ZapC N-terminal" evidence="2">
    <location>
        <begin position="1"/>
        <end position="83"/>
    </location>
</feature>
<accession>A0ABQ3L2R0</accession>
<gene>
    <name evidence="3" type="primary">zapC</name>
    <name evidence="3" type="ORF">GCM10010919_32610</name>
</gene>
<feature type="domain" description="Cell-division protein ZapC C-terminal" evidence="1">
    <location>
        <begin position="91"/>
        <end position="162"/>
    </location>
</feature>
<dbReference type="InterPro" id="IPR048372">
    <property type="entry name" value="ZapC_C"/>
</dbReference>
<sequence>MLTPSEQWTWHYCPNKDRLLLNIDDSVQFTSELTGTMLNQKVVHQPFSIEEAEAFWRIQDVLQVMVSDETARLEYSLHALANRFRQLSAHKSWYFATQRQQDIGAYQLVQLQGKDLITALVIASDLECIECLLLASGESLAGKALAHCSVIRVLRNRAQLLEVDVDLARSA</sequence>
<evidence type="ECO:0000313" key="3">
    <source>
        <dbReference type="EMBL" id="GHG77183.1"/>
    </source>
</evidence>
<dbReference type="Pfam" id="PF21083">
    <property type="entry name" value="ZapC_N"/>
    <property type="match status" value="1"/>
</dbReference>